<dbReference type="RefSeq" id="WP_023886200.1">
    <property type="nucleotide sequence ID" value="NZ_KI635562.1"/>
</dbReference>
<proteinExistence type="predicted"/>
<reference evidence="1 2" key="1">
    <citation type="submission" date="2013-11" db="EMBL/GenBank/DDBJ databases">
        <title>The Genome Sequence of Eikenella corrodens CC92I.</title>
        <authorList>
            <consortium name="The Broad Institute Genomics Platform"/>
            <person name="Earl A."/>
            <person name="Allen-Vercoe E."/>
            <person name="Daigneault M."/>
            <person name="Young S.K."/>
            <person name="Zeng Q."/>
            <person name="Gargeya S."/>
            <person name="Fitzgerald M."/>
            <person name="Abouelleil A."/>
            <person name="Alvarado L."/>
            <person name="Chapman S.B."/>
            <person name="Gainer-Dewar J."/>
            <person name="Goldberg J."/>
            <person name="Griggs A."/>
            <person name="Gujja S."/>
            <person name="Hansen M."/>
            <person name="Howarth C."/>
            <person name="Imamovic A."/>
            <person name="Ireland A."/>
            <person name="Larimer J."/>
            <person name="McCowan C."/>
            <person name="Murphy C."/>
            <person name="Pearson M."/>
            <person name="Poon T.W."/>
            <person name="Priest M."/>
            <person name="Roberts A."/>
            <person name="Saif S."/>
            <person name="Shea T."/>
            <person name="Sykes S."/>
            <person name="Wortman J."/>
            <person name="Nusbaum C."/>
            <person name="Birren B."/>
        </authorList>
    </citation>
    <scope>NUCLEOTIDE SEQUENCE [LARGE SCALE GENOMIC DNA]</scope>
    <source>
        <strain evidence="1 2">CC92I</strain>
    </source>
</reference>
<name>V7IHL9_EIKCO</name>
<dbReference type="HOGENOM" id="CLU_2842851_0_0_4"/>
<protein>
    <submittedName>
        <fullName evidence="1">Uncharacterized protein</fullName>
    </submittedName>
</protein>
<gene>
    <name evidence="1" type="ORF">HMPREF1177_00029</name>
</gene>
<dbReference type="AlphaFoldDB" id="V7IHL9"/>
<comment type="caution">
    <text evidence="1">The sequence shown here is derived from an EMBL/GenBank/DDBJ whole genome shotgun (WGS) entry which is preliminary data.</text>
</comment>
<evidence type="ECO:0000313" key="1">
    <source>
        <dbReference type="EMBL" id="ETA84382.1"/>
    </source>
</evidence>
<accession>V7IHL9</accession>
<dbReference type="Proteomes" id="UP000018554">
    <property type="component" value="Unassembled WGS sequence"/>
</dbReference>
<organism evidence="1 2">
    <name type="scientific">Eikenella corrodens CC92I</name>
    <dbReference type="NCBI Taxonomy" id="1073362"/>
    <lineage>
        <taxon>Bacteria</taxon>
        <taxon>Pseudomonadati</taxon>
        <taxon>Pseudomonadota</taxon>
        <taxon>Betaproteobacteria</taxon>
        <taxon>Neisseriales</taxon>
        <taxon>Neisseriaceae</taxon>
        <taxon>Eikenella</taxon>
    </lineage>
</organism>
<sequence>MDAAAGVRLPEAPGWVETSRRYVLAKLPSLVLASQKLTSFVLTALKLTLSGSLFCIQTATGNVLL</sequence>
<evidence type="ECO:0000313" key="2">
    <source>
        <dbReference type="Proteomes" id="UP000018554"/>
    </source>
</evidence>
<dbReference type="EMBL" id="AZGQ01000001">
    <property type="protein sequence ID" value="ETA84382.1"/>
    <property type="molecule type" value="Genomic_DNA"/>
</dbReference>
<keyword evidence="2" id="KW-1185">Reference proteome</keyword>
<dbReference type="PATRIC" id="fig|1073362.3.peg.24"/>